<proteinExistence type="inferred from homology"/>
<dbReference type="NCBIfam" id="NF006968">
    <property type="entry name" value="PRK09441.1-1"/>
    <property type="match status" value="1"/>
</dbReference>
<dbReference type="GO" id="GO:0005509">
    <property type="term" value="F:calcium ion binding"/>
    <property type="evidence" value="ECO:0007669"/>
    <property type="project" value="InterPro"/>
</dbReference>
<dbReference type="NCBIfam" id="NF006969">
    <property type="entry name" value="PRK09441.1-2"/>
    <property type="match status" value="1"/>
</dbReference>
<dbReference type="SUPFAM" id="SSF51011">
    <property type="entry name" value="Glycosyl hydrolase domain"/>
    <property type="match status" value="1"/>
</dbReference>
<evidence type="ECO:0000256" key="3">
    <source>
        <dbReference type="ARBA" id="ARBA00022723"/>
    </source>
</evidence>
<reference evidence="8" key="1">
    <citation type="submission" date="2018-06" db="EMBL/GenBank/DDBJ databases">
        <authorList>
            <person name="Zhirakovskaya E."/>
        </authorList>
    </citation>
    <scope>NUCLEOTIDE SEQUENCE</scope>
</reference>
<dbReference type="InterPro" id="IPR015237">
    <property type="entry name" value="Alpha-amylase_C_pro"/>
</dbReference>
<dbReference type="InterPro" id="IPR013776">
    <property type="entry name" value="A-amylase_thermo"/>
</dbReference>
<comment type="similarity">
    <text evidence="2">Belongs to the glycosyl hydrolase 13 family.</text>
</comment>
<comment type="cofactor">
    <cofactor evidence="1">
        <name>Ca(2+)</name>
        <dbReference type="ChEBI" id="CHEBI:29108"/>
    </cofactor>
</comment>
<dbReference type="Gene3D" id="3.20.20.80">
    <property type="entry name" value="Glycosidases"/>
    <property type="match status" value="1"/>
</dbReference>
<dbReference type="GO" id="GO:0033927">
    <property type="term" value="F:glucan 1,4-alpha-maltohexaosidase activity"/>
    <property type="evidence" value="ECO:0007669"/>
    <property type="project" value="UniProtKB-EC"/>
</dbReference>
<protein>
    <submittedName>
        <fullName evidence="8">Glucan 1,4-alpha-maltohexaosidase</fullName>
        <ecNumber evidence="8">3.2.1.98</ecNumber>
    </submittedName>
</protein>
<dbReference type="Gene3D" id="2.40.30.140">
    <property type="match status" value="1"/>
</dbReference>
<dbReference type="AlphaFoldDB" id="A0A3B0QRL3"/>
<evidence type="ECO:0000256" key="2">
    <source>
        <dbReference type="ARBA" id="ARBA00008061"/>
    </source>
</evidence>
<keyword evidence="6 8" id="KW-0326">Glycosidase</keyword>
<sequence length="487" mass="56178">MTNGVMMQFFHWYNKPDGALWNELETKAPELSKAGITAVWIPPCYKGGAGGYDVGYGTYDLFDLGEFDQKGTVRTKYGTKKELLSAIKSARSNGIQVLADVVFNHKNGGDAVQQVWAQQVDWNNRNLPISPWHEISAYTKFTFQGRGDTYSSMKWHWWCFDAFSYDAVTKKADRLYRIKDKAFETGVSPQYGNYDYLMANDLDTDNEFVRGELKYWGRWFIDTTGIDGFRIDAIKHIKSTFFRDWLNHLRVHFGGKELFSVGEYWSDNVDTLNRYISASEGRLSLFDVPLHFNLHRASRDGERFDMRTIFDRTLVKEQPALAVTFVDNHDSQPCQSLESPVEPWFKPLAYALILLRKGGYPCIFYPDYYGAQYDNCRDAPPVVLYSHRFLIDKFLFARKAYGFGDQHDYFDHPNTIGWVRSGNSEHPGAMAVVMTNSMAGNKWMNVFRPNTAFYDSTGHFQDTVYTNEDGWGNFPCPERSVSVWLQK</sequence>
<evidence type="ECO:0000256" key="6">
    <source>
        <dbReference type="ARBA" id="ARBA00023295"/>
    </source>
</evidence>
<dbReference type="InterPro" id="IPR017853">
    <property type="entry name" value="GH"/>
</dbReference>
<dbReference type="SMART" id="SM00642">
    <property type="entry name" value="Aamy"/>
    <property type="match status" value="1"/>
</dbReference>
<accession>A0A3B0QRL3</accession>
<evidence type="ECO:0000256" key="1">
    <source>
        <dbReference type="ARBA" id="ARBA00001913"/>
    </source>
</evidence>
<evidence type="ECO:0000259" key="7">
    <source>
        <dbReference type="SMART" id="SM00642"/>
    </source>
</evidence>
<gene>
    <name evidence="8" type="ORF">MNBD_DELTA01-703</name>
</gene>
<keyword evidence="5" id="KW-0119">Carbohydrate metabolism</keyword>
<dbReference type="EC" id="3.2.1.98" evidence="8"/>
<dbReference type="Gene3D" id="2.60.40.1180">
    <property type="entry name" value="Golgi alpha-mannosidase II"/>
    <property type="match status" value="1"/>
</dbReference>
<feature type="domain" description="Glycosyl hydrolase family 13 catalytic" evidence="7">
    <location>
        <begin position="4"/>
        <end position="420"/>
    </location>
</feature>
<dbReference type="SUPFAM" id="SSF51445">
    <property type="entry name" value="(Trans)glycosidases"/>
    <property type="match status" value="1"/>
</dbReference>
<dbReference type="PANTHER" id="PTHR43447">
    <property type="entry name" value="ALPHA-AMYLASE"/>
    <property type="match status" value="1"/>
</dbReference>
<evidence type="ECO:0000256" key="4">
    <source>
        <dbReference type="ARBA" id="ARBA00022801"/>
    </source>
</evidence>
<dbReference type="EMBL" id="UOEA01000060">
    <property type="protein sequence ID" value="VAV84060.1"/>
    <property type="molecule type" value="Genomic_DNA"/>
</dbReference>
<dbReference type="InterPro" id="IPR006047">
    <property type="entry name" value="GH13_cat_dom"/>
</dbReference>
<dbReference type="GO" id="GO:0005975">
    <property type="term" value="P:carbohydrate metabolic process"/>
    <property type="evidence" value="ECO:0007669"/>
    <property type="project" value="InterPro"/>
</dbReference>
<keyword evidence="3" id="KW-0479">Metal-binding</keyword>
<dbReference type="CDD" id="cd11318">
    <property type="entry name" value="AmyAc_bac_fung_AmyA"/>
    <property type="match status" value="1"/>
</dbReference>
<dbReference type="Pfam" id="PF09154">
    <property type="entry name" value="Alpha-amy_C_pro"/>
    <property type="match status" value="1"/>
</dbReference>
<evidence type="ECO:0000256" key="5">
    <source>
        <dbReference type="ARBA" id="ARBA00023277"/>
    </source>
</evidence>
<organism evidence="8">
    <name type="scientific">hydrothermal vent metagenome</name>
    <dbReference type="NCBI Taxonomy" id="652676"/>
    <lineage>
        <taxon>unclassified sequences</taxon>
        <taxon>metagenomes</taxon>
        <taxon>ecological metagenomes</taxon>
    </lineage>
</organism>
<dbReference type="Pfam" id="PF00128">
    <property type="entry name" value="Alpha-amylase"/>
    <property type="match status" value="1"/>
</dbReference>
<dbReference type="PIRSF" id="PIRSF001021">
    <property type="entry name" value="Alph-amls_thrmst"/>
    <property type="match status" value="1"/>
</dbReference>
<name>A0A3B0QRL3_9ZZZZ</name>
<keyword evidence="4 8" id="KW-0378">Hydrolase</keyword>
<evidence type="ECO:0000313" key="8">
    <source>
        <dbReference type="EMBL" id="VAV84060.1"/>
    </source>
</evidence>
<dbReference type="InterPro" id="IPR013780">
    <property type="entry name" value="Glyco_hydro_b"/>
</dbReference>